<keyword evidence="2" id="KW-1133">Transmembrane helix</keyword>
<comment type="caution">
    <text evidence="3">The sequence shown here is derived from an EMBL/GenBank/DDBJ whole genome shotgun (WGS) entry which is preliminary data.</text>
</comment>
<sequence>MKEEEVDQYFKDKFQQFAPVPSADAWARLQSKMEPPQQKRSLMWVYSVAATITLLLVSGVLFFWLPTDKIQPDGNLTRTNPISGPQPLKLTPKETTLADINAKTPSWPETVETITREKVSETNNANASTNTTTSKPAKKGKKIRPGVLVASTKTKNRENLKSRKEPNSSPETLPVNTVVAQTTPDAPATTEERVMEVIIKKDPVPTVAYTSEKEYATTEEVIKENISKKGRLVKNIFKQVRNLKNGEKVELSDLGVNANYRIDVESKLFKQKYTKVINL</sequence>
<dbReference type="RefSeq" id="WP_106933250.1">
    <property type="nucleotide sequence ID" value="NZ_PYFT01000001.1"/>
</dbReference>
<evidence type="ECO:0000313" key="3">
    <source>
        <dbReference type="EMBL" id="PSR57077.1"/>
    </source>
</evidence>
<keyword evidence="2" id="KW-0812">Transmembrane</keyword>
<reference evidence="3 4" key="1">
    <citation type="submission" date="2018-03" db="EMBL/GenBank/DDBJ databases">
        <title>Adhaeribacter sp. HMF7605 Genome sequencing and assembly.</title>
        <authorList>
            <person name="Kang H."/>
            <person name="Kang J."/>
            <person name="Cha I."/>
            <person name="Kim H."/>
            <person name="Joh K."/>
        </authorList>
    </citation>
    <scope>NUCLEOTIDE SEQUENCE [LARGE SCALE GENOMIC DNA]</scope>
    <source>
        <strain evidence="3 4">HMF7605</strain>
    </source>
</reference>
<dbReference type="AlphaFoldDB" id="A0A2T2YNJ3"/>
<feature type="compositionally biased region" description="Basic and acidic residues" evidence="1">
    <location>
        <begin position="155"/>
        <end position="166"/>
    </location>
</feature>
<feature type="compositionally biased region" description="Low complexity" evidence="1">
    <location>
        <begin position="122"/>
        <end position="134"/>
    </location>
</feature>
<accession>A0A2T2YNJ3</accession>
<evidence type="ECO:0000256" key="2">
    <source>
        <dbReference type="SAM" id="Phobius"/>
    </source>
</evidence>
<protein>
    <submittedName>
        <fullName evidence="3">Uncharacterized protein</fullName>
    </submittedName>
</protein>
<gene>
    <name evidence="3" type="ORF">AHMF7605_28155</name>
</gene>
<feature type="transmembrane region" description="Helical" evidence="2">
    <location>
        <begin position="42"/>
        <end position="65"/>
    </location>
</feature>
<feature type="region of interest" description="Disordered" evidence="1">
    <location>
        <begin position="121"/>
        <end position="173"/>
    </location>
</feature>
<dbReference type="OrthoDB" id="849204at2"/>
<name>A0A2T2YNJ3_9BACT</name>
<proteinExistence type="predicted"/>
<dbReference type="Proteomes" id="UP000240357">
    <property type="component" value="Unassembled WGS sequence"/>
</dbReference>
<dbReference type="EMBL" id="PYFT01000001">
    <property type="protein sequence ID" value="PSR57077.1"/>
    <property type="molecule type" value="Genomic_DNA"/>
</dbReference>
<keyword evidence="2" id="KW-0472">Membrane</keyword>
<organism evidence="3 4">
    <name type="scientific">Adhaeribacter arboris</name>
    <dbReference type="NCBI Taxonomy" id="2072846"/>
    <lineage>
        <taxon>Bacteria</taxon>
        <taxon>Pseudomonadati</taxon>
        <taxon>Bacteroidota</taxon>
        <taxon>Cytophagia</taxon>
        <taxon>Cytophagales</taxon>
        <taxon>Hymenobacteraceae</taxon>
        <taxon>Adhaeribacter</taxon>
    </lineage>
</organism>
<keyword evidence="4" id="KW-1185">Reference proteome</keyword>
<evidence type="ECO:0000256" key="1">
    <source>
        <dbReference type="SAM" id="MobiDB-lite"/>
    </source>
</evidence>
<evidence type="ECO:0000313" key="4">
    <source>
        <dbReference type="Proteomes" id="UP000240357"/>
    </source>
</evidence>